<comment type="function">
    <text evidence="11">Required for the insertion and/or proper folding and/or complex formation of integral membrane proteins into the membrane. Involved in integration of membrane proteins that insert both dependently and independently of the Sec translocase complex, as well as at least some lipoproteins. Aids folding of multispanning membrane proteins.</text>
</comment>
<evidence type="ECO:0000256" key="5">
    <source>
        <dbReference type="ARBA" id="ARBA00022692"/>
    </source>
</evidence>
<dbReference type="Pfam" id="PF01809">
    <property type="entry name" value="YidD"/>
    <property type="match status" value="1"/>
</dbReference>
<feature type="transmembrane region" description="Helical" evidence="11">
    <location>
        <begin position="515"/>
        <end position="538"/>
    </location>
</feature>
<protein>
    <recommendedName>
        <fullName evidence="10 11">Multifunctional fusion protein</fullName>
    </recommendedName>
    <domain>
        <recommendedName>
            <fullName evidence="11">Membrane protein insertase YidC</fullName>
        </recommendedName>
        <alternativeName>
            <fullName evidence="11">Foldase YidC</fullName>
        </alternativeName>
        <alternativeName>
            <fullName evidence="11">Membrane protein YidC</fullName>
        </alternativeName>
        <alternativeName>
            <fullName evidence="11">Membrane integrase YidC</fullName>
        </alternativeName>
    </domain>
    <domain>
        <recommendedName>
            <fullName evidence="10">Putative membrane protein insertion efficiency factor</fullName>
        </recommendedName>
    </domain>
</protein>
<keyword evidence="6 11" id="KW-0653">Protein transport</keyword>
<dbReference type="CDD" id="cd20070">
    <property type="entry name" value="5TM_YidC_Alb3"/>
    <property type="match status" value="1"/>
</dbReference>
<feature type="transmembrane region" description="Helical" evidence="11">
    <location>
        <begin position="558"/>
        <end position="576"/>
    </location>
</feature>
<dbReference type="NCBIfam" id="NF002351">
    <property type="entry name" value="PRK01318.1-1"/>
    <property type="match status" value="1"/>
</dbReference>
<evidence type="ECO:0000256" key="1">
    <source>
        <dbReference type="ARBA" id="ARBA00004429"/>
    </source>
</evidence>
<dbReference type="PANTHER" id="PTHR12428">
    <property type="entry name" value="OXA1"/>
    <property type="match status" value="1"/>
</dbReference>
<keyword evidence="4 10" id="KW-1003">Cell membrane</keyword>
<evidence type="ECO:0000256" key="8">
    <source>
        <dbReference type="ARBA" id="ARBA00023136"/>
    </source>
</evidence>
<dbReference type="PANTHER" id="PTHR12428:SF65">
    <property type="entry name" value="CYTOCHROME C OXIDASE ASSEMBLY PROTEIN COX18, MITOCHONDRIAL"/>
    <property type="match status" value="1"/>
</dbReference>
<evidence type="ECO:0000259" key="13">
    <source>
        <dbReference type="Pfam" id="PF14849"/>
    </source>
</evidence>
<dbReference type="NCBIfam" id="NF002352">
    <property type="entry name" value="PRK01318.1-3"/>
    <property type="match status" value="1"/>
</dbReference>
<keyword evidence="15" id="KW-1185">Reference proteome</keyword>
<comment type="similarity">
    <text evidence="2 11">Belongs to the OXA1/ALB3/YidC family. Type 1 subfamily.</text>
</comment>
<evidence type="ECO:0000256" key="6">
    <source>
        <dbReference type="ARBA" id="ARBA00022927"/>
    </source>
</evidence>
<dbReference type="InterPro" id="IPR038221">
    <property type="entry name" value="YidC_periplasmic_sf"/>
</dbReference>
<evidence type="ECO:0000256" key="3">
    <source>
        <dbReference type="ARBA" id="ARBA00022448"/>
    </source>
</evidence>
<feature type="domain" description="Membrane insertase YidC/Oxa/ALB C-terminal" evidence="12">
    <location>
        <begin position="452"/>
        <end position="631"/>
    </location>
</feature>
<feature type="transmembrane region" description="Helical" evidence="11">
    <location>
        <begin position="597"/>
        <end position="617"/>
    </location>
</feature>
<dbReference type="Pfam" id="PF14849">
    <property type="entry name" value="YidC_periplas"/>
    <property type="match status" value="1"/>
</dbReference>
<comment type="similarity">
    <text evidence="10">Belongs to the UPF0161 family.</text>
</comment>
<feature type="transmembrane region" description="Helical" evidence="11">
    <location>
        <begin position="94"/>
        <end position="111"/>
    </location>
</feature>
<dbReference type="NCBIfam" id="TIGR03592">
    <property type="entry name" value="yidC_oxa1_cterm"/>
    <property type="match status" value="1"/>
</dbReference>
<dbReference type="InterPro" id="IPR028053">
    <property type="entry name" value="Membr_insert_YidC_N"/>
</dbReference>
<proteinExistence type="inferred from homology"/>
<dbReference type="Pfam" id="PF02096">
    <property type="entry name" value="60KD_IMP"/>
    <property type="match status" value="1"/>
</dbReference>
<comment type="function">
    <text evidence="10">Could be involved in insertion of integral membrane proteins into the membrane.</text>
</comment>
<dbReference type="HAMAP" id="MF_00386">
    <property type="entry name" value="UPF0161_YidD"/>
    <property type="match status" value="1"/>
</dbReference>
<reference evidence="14" key="1">
    <citation type="submission" date="2022-05" db="EMBL/GenBank/DDBJ databases">
        <title>Impact of host demography and evolutionary history on endosymbiont molecular evolution: a test in carpenter ants (Genus Camponotus) and their Blochmannia endosymbionts.</title>
        <authorList>
            <person name="Manthey J.D."/>
            <person name="Giron J.C."/>
            <person name="Hruska J.P."/>
        </authorList>
    </citation>
    <scope>NUCLEOTIDE SEQUENCE</scope>
    <source>
        <strain evidence="14">C-050</strain>
    </source>
</reference>
<evidence type="ECO:0000313" key="14">
    <source>
        <dbReference type="EMBL" id="URJ24462.1"/>
    </source>
</evidence>
<feature type="domain" description="Membrane insertase YidC N-terminal" evidence="13">
    <location>
        <begin position="152"/>
        <end position="441"/>
    </location>
</feature>
<evidence type="ECO:0000256" key="11">
    <source>
        <dbReference type="HAMAP-Rule" id="MF_01810"/>
    </source>
</evidence>
<keyword evidence="7 11" id="KW-1133">Transmembrane helix</keyword>
<dbReference type="RefSeq" id="WP_250248092.1">
    <property type="nucleotide sequence ID" value="NZ_CP097750.1"/>
</dbReference>
<keyword evidence="9 11" id="KW-0143">Chaperone</keyword>
<dbReference type="PRINTS" id="PR00701">
    <property type="entry name" value="60KDINNERMP"/>
</dbReference>
<keyword evidence="3 11" id="KW-0813">Transport</keyword>
<keyword evidence="8 10" id="KW-0472">Membrane</keyword>
<dbReference type="InterPro" id="IPR001708">
    <property type="entry name" value="YidC/ALB3/OXA1/COX18"/>
</dbReference>
<dbReference type="InterPro" id="IPR028055">
    <property type="entry name" value="YidC/Oxa/ALB_C"/>
</dbReference>
<comment type="subcellular location">
    <subcellularLocation>
        <location evidence="1">Cell inner membrane</location>
        <topology evidence="1">Multi-pass membrane protein</topology>
    </subcellularLocation>
    <subcellularLocation>
        <location evidence="11">Cell membrane</location>
        <topology evidence="11">Multi-pass membrane protein</topology>
    </subcellularLocation>
    <subcellularLocation>
        <location evidence="10">Cell membrane</location>
        <topology evidence="10">Peripheral membrane protein</topology>
        <orientation evidence="10">Cytoplasmic side</orientation>
    </subcellularLocation>
</comment>
<evidence type="ECO:0000256" key="4">
    <source>
        <dbReference type="ARBA" id="ARBA00022475"/>
    </source>
</evidence>
<dbReference type="SMART" id="SM01234">
    <property type="entry name" value="Haemolytic"/>
    <property type="match status" value="1"/>
</dbReference>
<gene>
    <name evidence="11 14" type="primary">yidC</name>
    <name evidence="14" type="ORF">M9404_03000</name>
</gene>
<evidence type="ECO:0000256" key="9">
    <source>
        <dbReference type="ARBA" id="ARBA00023186"/>
    </source>
</evidence>
<dbReference type="NCBIfam" id="TIGR03593">
    <property type="entry name" value="yidC_nterm"/>
    <property type="match status" value="1"/>
</dbReference>
<comment type="subunit">
    <text evidence="11">Interacts with the Sec translocase complex via SecD. Specifically interacts with transmembrane segments of nascent integral membrane proteins during membrane integration.</text>
</comment>
<dbReference type="Proteomes" id="UP001056483">
    <property type="component" value="Chromosome"/>
</dbReference>
<evidence type="ECO:0000256" key="7">
    <source>
        <dbReference type="ARBA" id="ARBA00022989"/>
    </source>
</evidence>
<dbReference type="EMBL" id="CP097750">
    <property type="protein sequence ID" value="URJ24462.1"/>
    <property type="molecule type" value="Genomic_DNA"/>
</dbReference>
<feature type="transmembrane region" description="Helical" evidence="11">
    <location>
        <begin position="452"/>
        <end position="470"/>
    </location>
</feature>
<dbReference type="PRINTS" id="PR01900">
    <property type="entry name" value="YIDCPROTEIN"/>
</dbReference>
<dbReference type="InterPro" id="IPR047196">
    <property type="entry name" value="YidC_ALB_C"/>
</dbReference>
<evidence type="ECO:0000313" key="15">
    <source>
        <dbReference type="Proteomes" id="UP001056483"/>
    </source>
</evidence>
<dbReference type="CDD" id="cd19961">
    <property type="entry name" value="EcYidC-like_peri"/>
    <property type="match status" value="1"/>
</dbReference>
<evidence type="ECO:0000256" key="10">
    <source>
        <dbReference type="HAMAP-Rule" id="MF_00386"/>
    </source>
</evidence>
<dbReference type="InterPro" id="IPR002696">
    <property type="entry name" value="Membr_insert_effic_factor_YidD"/>
</dbReference>
<accession>A0ABY4SWT0</accession>
<evidence type="ECO:0000259" key="12">
    <source>
        <dbReference type="Pfam" id="PF02096"/>
    </source>
</evidence>
<organism evidence="14 15">
    <name type="scientific">Candidatus Blochmanniella camponoti</name>
    <dbReference type="NCBI Taxonomy" id="108080"/>
    <lineage>
        <taxon>Bacteria</taxon>
        <taxon>Pseudomonadati</taxon>
        <taxon>Pseudomonadota</taxon>
        <taxon>Gammaproteobacteria</taxon>
        <taxon>Enterobacterales</taxon>
        <taxon>Enterobacteriaceae</taxon>
        <taxon>ant endosymbionts</taxon>
        <taxon>Candidatus Blochmanniella</taxon>
    </lineage>
</organism>
<keyword evidence="5 11" id="KW-0812">Transmembrane</keyword>
<dbReference type="InterPro" id="IPR019998">
    <property type="entry name" value="Membr_insert_YidC"/>
</dbReference>
<evidence type="ECO:0000256" key="2">
    <source>
        <dbReference type="ARBA" id="ARBA00010527"/>
    </source>
</evidence>
<dbReference type="Gene3D" id="2.70.98.90">
    <property type="match status" value="1"/>
</dbReference>
<dbReference type="NCBIfam" id="TIGR00278">
    <property type="entry name" value="membrane protein insertion efficiency factor YidD"/>
    <property type="match status" value="1"/>
</dbReference>
<dbReference type="HAMAP" id="MF_01810">
    <property type="entry name" value="YidC_type1"/>
    <property type="match status" value="1"/>
</dbReference>
<sequence>MVSPFVLIEKSIIWLIYGYQISVSPILGHHCRFQKTCSQYGVESIRKFGVLRGIWMTCIRILQCHPLTLNNNEDFKYYSHSHIQDIINMDSQRNFFVIAFLIMSFILWQIWQTEYHQSTNIQKINIHENTYPLIRSENNDETKYVHHASHVITVKTDVLLLKINTYGGDIEEAYLVNYLKDLHSKEPFHLLSTSQAFIYQTNSGLIHENIPGKSYNNNNNNKKFLYTTATDKSVYIIPKNENKLQLTLTHYASDGITYTKNYIFNRNDYSIYVFYTVNNMSTYPLKIKLFGNIVQSEHYPKSHNNSDNGDHFPLYSYRGPAYSADKKKYQKYSFKDIKNMNLHINTSKGWIAMSQKYFATAWIPLTQGNNTFYTTYHDNNSASIGFQSDSIYLPIGETGKFQSILWIGPKIQEKMKEIAPNLDLLVDYGWLWFISQPLFKLLNFIYSYIENWGISIIIITLIIRLTMYPLTKAQYTSMAKIRMLQPKLSIIQEEYKNDKYQYHQKTIELYKLEKVNPLGGCLPLLIQMPIFLALYYMLSGSVELRHAEFALWIHDLSAQDPYYILPILMGITMFFIQKMSPTTITDAIQKKMMTIMLIIFTIFFLWFPAGLVLYYIASNIITIIQQYMIYRELEKRGLHNKNN</sequence>
<name>A0ABY4SWT0_9ENTR</name>